<dbReference type="InterPro" id="IPR029001">
    <property type="entry name" value="ITPase-like_fam"/>
</dbReference>
<dbReference type="HAMAP" id="MF_00528">
    <property type="entry name" value="Maf"/>
    <property type="match status" value="1"/>
</dbReference>
<keyword evidence="6" id="KW-1185">Reference proteome</keyword>
<comment type="caution">
    <text evidence="5">The sequence shown here is derived from an EMBL/GenBank/DDBJ whole genome shotgun (WGS) entry which is preliminary data.</text>
</comment>
<comment type="caution">
    <text evidence="4">Lacks conserved residue(s) required for the propagation of feature annotation.</text>
</comment>
<comment type="function">
    <text evidence="4">Nucleoside triphosphate pyrophosphatase that hydrolyzes dTTP and UTP. May have a dual role in cell division arrest and in preventing the incorporation of modified nucleotides into cellular nucleic acids.</text>
</comment>
<keyword evidence="3 4" id="KW-0546">Nucleotide metabolism</keyword>
<name>A0ABV2A6R7_9GAMM</name>
<dbReference type="Gene3D" id="3.90.950.10">
    <property type="match status" value="1"/>
</dbReference>
<protein>
    <recommendedName>
        <fullName evidence="4">dTTP/UTP pyrophosphatase</fullName>
        <shortName evidence="4">dTTPase/UTPase</shortName>
        <ecNumber evidence="4">3.6.1.9</ecNumber>
    </recommendedName>
    <alternativeName>
        <fullName evidence="4">Nucleoside triphosphate pyrophosphatase</fullName>
    </alternativeName>
    <alternativeName>
        <fullName evidence="4">Nucleotide pyrophosphatase</fullName>
        <shortName evidence="4">Nucleotide PPase</shortName>
    </alternativeName>
</protein>
<feature type="site" description="Important for substrate specificity" evidence="4">
    <location>
        <position position="13"/>
    </location>
</feature>
<reference evidence="5 6" key="1">
    <citation type="submission" date="2024-06" db="EMBL/GenBank/DDBJ databases">
        <authorList>
            <person name="Li Z."/>
            <person name="Jiang Y."/>
        </authorList>
    </citation>
    <scope>NUCLEOTIDE SEQUENCE [LARGE SCALE GENOMIC DNA]</scope>
    <source>
        <strain evidence="5 6">HSW-8</strain>
    </source>
</reference>
<dbReference type="Proteomes" id="UP001465331">
    <property type="component" value="Unassembled WGS sequence"/>
</dbReference>
<sequence length="204" mass="21565">MENQLLLASRSPRRQDLLRQLGLRFALCAADVLEQPRPGEAATDYACRMALAKAHAGRQASGTTMLPVLGADTDVVLDGEVLGKPADRDHGIALLQRLSGRTHQVVSAVALVDGARQAVRLSVTEVCFGDITPAMAQAYWASGEPADKAGGYAIQGLGAAFVREIRGSYSGVVGLPLYETCELLRDFGIEVVASAVSRPPSHTP</sequence>
<organism evidence="5 6">
    <name type="scientific">Sinimarinibacterium thermocellulolyticum</name>
    <dbReference type="NCBI Taxonomy" id="3170016"/>
    <lineage>
        <taxon>Bacteria</taxon>
        <taxon>Pseudomonadati</taxon>
        <taxon>Pseudomonadota</taxon>
        <taxon>Gammaproteobacteria</taxon>
        <taxon>Nevskiales</taxon>
        <taxon>Nevskiaceae</taxon>
        <taxon>Sinimarinibacterium</taxon>
    </lineage>
</organism>
<proteinExistence type="inferred from homology"/>
<comment type="similarity">
    <text evidence="4">Belongs to the Maf family. YhdE subfamily.</text>
</comment>
<feature type="site" description="Important for substrate specificity" evidence="4">
    <location>
        <position position="155"/>
    </location>
</feature>
<dbReference type="InterPro" id="IPR003697">
    <property type="entry name" value="Maf-like"/>
</dbReference>
<evidence type="ECO:0000313" key="5">
    <source>
        <dbReference type="EMBL" id="MES0872804.1"/>
    </source>
</evidence>
<evidence type="ECO:0000256" key="1">
    <source>
        <dbReference type="ARBA" id="ARBA00001968"/>
    </source>
</evidence>
<dbReference type="GO" id="GO:0016787">
    <property type="term" value="F:hydrolase activity"/>
    <property type="evidence" value="ECO:0007669"/>
    <property type="project" value="UniProtKB-KW"/>
</dbReference>
<accession>A0ABV2A6R7</accession>
<dbReference type="PANTHER" id="PTHR43213">
    <property type="entry name" value="BIFUNCTIONAL DTTP/UTP PYROPHOSPHATASE/METHYLTRANSFERASE PROTEIN-RELATED"/>
    <property type="match status" value="1"/>
</dbReference>
<comment type="catalytic activity">
    <reaction evidence="4">
        <text>UTP + H2O = UMP + diphosphate + H(+)</text>
        <dbReference type="Rhea" id="RHEA:29395"/>
        <dbReference type="ChEBI" id="CHEBI:15377"/>
        <dbReference type="ChEBI" id="CHEBI:15378"/>
        <dbReference type="ChEBI" id="CHEBI:33019"/>
        <dbReference type="ChEBI" id="CHEBI:46398"/>
        <dbReference type="ChEBI" id="CHEBI:57865"/>
        <dbReference type="EC" id="3.6.1.9"/>
    </reaction>
</comment>
<dbReference type="SUPFAM" id="SSF52972">
    <property type="entry name" value="ITPase-like"/>
    <property type="match status" value="1"/>
</dbReference>
<evidence type="ECO:0000256" key="4">
    <source>
        <dbReference type="HAMAP-Rule" id="MF_00528"/>
    </source>
</evidence>
<keyword evidence="4" id="KW-0963">Cytoplasm</keyword>
<dbReference type="CDD" id="cd00555">
    <property type="entry name" value="Maf"/>
    <property type="match status" value="1"/>
</dbReference>
<dbReference type="PANTHER" id="PTHR43213:SF5">
    <property type="entry name" value="BIFUNCTIONAL DTTP_UTP PYROPHOSPHATASE_METHYLTRANSFERASE PROTEIN-RELATED"/>
    <property type="match status" value="1"/>
</dbReference>
<comment type="subcellular location">
    <subcellularLocation>
        <location evidence="4">Cytoplasm</location>
    </subcellularLocation>
</comment>
<feature type="active site" description="Proton acceptor" evidence="4">
    <location>
        <position position="72"/>
    </location>
</feature>
<dbReference type="EC" id="3.6.1.9" evidence="4"/>
<evidence type="ECO:0000313" key="6">
    <source>
        <dbReference type="Proteomes" id="UP001465331"/>
    </source>
</evidence>
<keyword evidence="2 4" id="KW-0378">Hydrolase</keyword>
<dbReference type="Pfam" id="PF02545">
    <property type="entry name" value="Maf"/>
    <property type="match status" value="1"/>
</dbReference>
<evidence type="ECO:0000256" key="3">
    <source>
        <dbReference type="ARBA" id="ARBA00023080"/>
    </source>
</evidence>
<feature type="site" description="Important for substrate specificity" evidence="4">
    <location>
        <position position="73"/>
    </location>
</feature>
<dbReference type="NCBIfam" id="TIGR00172">
    <property type="entry name" value="maf"/>
    <property type="match status" value="1"/>
</dbReference>
<dbReference type="PIRSF" id="PIRSF006305">
    <property type="entry name" value="Maf"/>
    <property type="match status" value="1"/>
</dbReference>
<dbReference type="RefSeq" id="WP_352886980.1">
    <property type="nucleotide sequence ID" value="NZ_JBEPIJ010000002.1"/>
</dbReference>
<gene>
    <name evidence="5" type="ORF">ABSH63_02080</name>
</gene>
<evidence type="ECO:0000256" key="2">
    <source>
        <dbReference type="ARBA" id="ARBA00022801"/>
    </source>
</evidence>
<comment type="catalytic activity">
    <reaction evidence="4">
        <text>dTTP + H2O = dTMP + diphosphate + H(+)</text>
        <dbReference type="Rhea" id="RHEA:28534"/>
        <dbReference type="ChEBI" id="CHEBI:15377"/>
        <dbReference type="ChEBI" id="CHEBI:15378"/>
        <dbReference type="ChEBI" id="CHEBI:33019"/>
        <dbReference type="ChEBI" id="CHEBI:37568"/>
        <dbReference type="ChEBI" id="CHEBI:63528"/>
        <dbReference type="EC" id="3.6.1.9"/>
    </reaction>
</comment>
<dbReference type="EMBL" id="JBEPIJ010000002">
    <property type="protein sequence ID" value="MES0872804.1"/>
    <property type="molecule type" value="Genomic_DNA"/>
</dbReference>
<comment type="cofactor">
    <cofactor evidence="1 4">
        <name>a divalent metal cation</name>
        <dbReference type="ChEBI" id="CHEBI:60240"/>
    </cofactor>
</comment>